<dbReference type="AlphaFoldDB" id="A0A9Q1AKI9"/>
<reference evidence="2" key="1">
    <citation type="submission" date="2022-11" db="EMBL/GenBank/DDBJ databases">
        <authorList>
            <person name="Hyden B.L."/>
            <person name="Feng K."/>
            <person name="Yates T."/>
            <person name="Jawdy S."/>
            <person name="Smart L.B."/>
            <person name="Muchero W."/>
        </authorList>
    </citation>
    <scope>NUCLEOTIDE SEQUENCE</scope>
    <source>
        <tissue evidence="2">Shoot tip</tissue>
    </source>
</reference>
<keyword evidence="1" id="KW-0378">Hydrolase</keyword>
<dbReference type="GO" id="GO:0016787">
    <property type="term" value="F:hydrolase activity"/>
    <property type="evidence" value="ECO:0007669"/>
    <property type="project" value="UniProtKB-KW"/>
</dbReference>
<dbReference type="PANTHER" id="PTHR45648:SF180">
    <property type="entry name" value="OS04G0561800 PROTEIN"/>
    <property type="match status" value="1"/>
</dbReference>
<protein>
    <submittedName>
        <fullName evidence="2">GDSL LIPASE/ACYLHYDROLASE FAMILY PROTEIN</fullName>
    </submittedName>
</protein>
<sequence length="163" mass="18065">MLSKSLFLISVGGNDLFEYQLNMSKNDPNLPEAQELLRILSSTYQIHRRVRNCIARGSEFRHCRHASLQSDVCPLERALGTGFKEAPTGCCGNGSYNAESACNIDAKLCPNRREFPARRQQDVSGMEVTMPNPHVIDAKALSESSRVRGILGCNSPNWSVQPN</sequence>
<proteinExistence type="predicted"/>
<reference evidence="2" key="2">
    <citation type="journal article" date="2023" name="Int. J. Mol. Sci.">
        <title>De Novo Assembly and Annotation of 11 Diverse Shrub Willow (Salix) Genomes Reveals Novel Gene Organization in Sex-Linked Regions.</title>
        <authorList>
            <person name="Hyden B."/>
            <person name="Feng K."/>
            <person name="Yates T.B."/>
            <person name="Jawdy S."/>
            <person name="Cereghino C."/>
            <person name="Smart L.B."/>
            <person name="Muchero W."/>
        </authorList>
    </citation>
    <scope>NUCLEOTIDE SEQUENCE</scope>
    <source>
        <tissue evidence="2">Shoot tip</tissue>
    </source>
</reference>
<comment type="caution">
    <text evidence="2">The sequence shown here is derived from an EMBL/GenBank/DDBJ whole genome shotgun (WGS) entry which is preliminary data.</text>
</comment>
<dbReference type="EMBL" id="JAPFFK010000002">
    <property type="protein sequence ID" value="KAJ6774719.1"/>
    <property type="molecule type" value="Genomic_DNA"/>
</dbReference>
<evidence type="ECO:0000256" key="1">
    <source>
        <dbReference type="ARBA" id="ARBA00022801"/>
    </source>
</evidence>
<dbReference type="PANTHER" id="PTHR45648">
    <property type="entry name" value="GDSL LIPASE/ACYLHYDROLASE FAMILY PROTEIN (AFU_ORTHOLOGUE AFUA_4G14700)"/>
    <property type="match status" value="1"/>
</dbReference>
<name>A0A9Q1AKI9_SALPP</name>
<gene>
    <name evidence="2" type="ORF">OIU79_018002</name>
</gene>
<keyword evidence="3" id="KW-1185">Reference proteome</keyword>
<accession>A0A9Q1AKI9</accession>
<organism evidence="2 3">
    <name type="scientific">Salix purpurea</name>
    <name type="common">Purple osier willow</name>
    <dbReference type="NCBI Taxonomy" id="77065"/>
    <lineage>
        <taxon>Eukaryota</taxon>
        <taxon>Viridiplantae</taxon>
        <taxon>Streptophyta</taxon>
        <taxon>Embryophyta</taxon>
        <taxon>Tracheophyta</taxon>
        <taxon>Spermatophyta</taxon>
        <taxon>Magnoliopsida</taxon>
        <taxon>eudicotyledons</taxon>
        <taxon>Gunneridae</taxon>
        <taxon>Pentapetalae</taxon>
        <taxon>rosids</taxon>
        <taxon>fabids</taxon>
        <taxon>Malpighiales</taxon>
        <taxon>Salicaceae</taxon>
        <taxon>Saliceae</taxon>
        <taxon>Salix</taxon>
    </lineage>
</organism>
<dbReference type="Proteomes" id="UP001151532">
    <property type="component" value="Chromosome 5"/>
</dbReference>
<evidence type="ECO:0000313" key="3">
    <source>
        <dbReference type="Proteomes" id="UP001151532"/>
    </source>
</evidence>
<dbReference type="OrthoDB" id="1600564at2759"/>
<evidence type="ECO:0000313" key="2">
    <source>
        <dbReference type="EMBL" id="KAJ6774719.1"/>
    </source>
</evidence>
<dbReference type="InterPro" id="IPR051058">
    <property type="entry name" value="GDSL_Est/Lipase"/>
</dbReference>